<reference evidence="3 4" key="1">
    <citation type="submission" date="2016-12" db="EMBL/GenBank/DDBJ databases">
        <title>The whole genome sequencing and assembly of Lactobacillus amylophilus DSM 20533T strain.</title>
        <authorList>
            <person name="Lee Y.-J."/>
            <person name="Yi H."/>
            <person name="Bahn Y.-S."/>
            <person name="Kim J.F."/>
            <person name="Lee D.-W."/>
        </authorList>
    </citation>
    <scope>NUCLEOTIDE SEQUENCE [LARGE SCALE GENOMIC DNA]</scope>
    <source>
        <strain evidence="3 4">DSM 20533</strain>
    </source>
</reference>
<organism evidence="3 4">
    <name type="scientific">Amylolactobacillus amylophilus DSM 20533 = JCM 1125</name>
    <dbReference type="NCBI Taxonomy" id="1423721"/>
    <lineage>
        <taxon>Bacteria</taxon>
        <taxon>Bacillati</taxon>
        <taxon>Bacillota</taxon>
        <taxon>Bacilli</taxon>
        <taxon>Lactobacillales</taxon>
        <taxon>Lactobacillaceae</taxon>
        <taxon>Amylolactobacillus</taxon>
    </lineage>
</organism>
<evidence type="ECO:0000313" key="3">
    <source>
        <dbReference type="EMBL" id="APT17979.1"/>
    </source>
</evidence>
<evidence type="ECO:0000256" key="1">
    <source>
        <dbReference type="ARBA" id="ARBA00010574"/>
    </source>
</evidence>
<dbReference type="RefSeq" id="WP_054746142.1">
    <property type="nucleotide sequence ID" value="NZ_AYYS01000027.1"/>
</dbReference>
<dbReference type="PANTHER" id="PTHR21043">
    <property type="entry name" value="IOJAP SUPERFAMILY ORTHOLOG"/>
    <property type="match status" value="1"/>
</dbReference>
<keyword evidence="2" id="KW-0678">Repressor</keyword>
<accession>A0A1L6XAH3</accession>
<evidence type="ECO:0000313" key="4">
    <source>
        <dbReference type="Proteomes" id="UP000185499"/>
    </source>
</evidence>
<dbReference type="KEGG" id="lah:LA20533_00975"/>
<dbReference type="EMBL" id="CP018888">
    <property type="protein sequence ID" value="APT17979.1"/>
    <property type="molecule type" value="Genomic_DNA"/>
</dbReference>
<dbReference type="GO" id="GO:0005737">
    <property type="term" value="C:cytoplasm"/>
    <property type="evidence" value="ECO:0007669"/>
    <property type="project" value="UniProtKB-SubCell"/>
</dbReference>
<sequence>MNSKDLLKLIVGAVDEKHGEEIIVYDMRGISILSDYVVITNGNSNRQAHAITENVSEKLKEVNYYDFNIEGNKDSNWLLIDAKEVLVNVFTDEAREFYGLEKLWSDAKEIPVAELVD</sequence>
<comment type="similarity">
    <text evidence="1 2">Belongs to the Iojap/RsfS family.</text>
</comment>
<comment type="subcellular location">
    <subcellularLocation>
        <location evidence="2">Cytoplasm</location>
    </subcellularLocation>
</comment>
<dbReference type="Pfam" id="PF02410">
    <property type="entry name" value="RsfS"/>
    <property type="match status" value="1"/>
</dbReference>
<dbReference type="PANTHER" id="PTHR21043:SF0">
    <property type="entry name" value="MITOCHONDRIAL ASSEMBLY OF RIBOSOMAL LARGE SUBUNIT PROTEIN 1"/>
    <property type="match status" value="1"/>
</dbReference>
<comment type="subunit">
    <text evidence="2">Interacts with ribosomal protein uL14 (rplN).</text>
</comment>
<protein>
    <recommendedName>
        <fullName evidence="2">Ribosomal silencing factor RsfS</fullName>
    </recommendedName>
</protein>
<dbReference type="Proteomes" id="UP000185499">
    <property type="component" value="Chromosome"/>
</dbReference>
<dbReference type="Gene3D" id="3.30.460.10">
    <property type="entry name" value="Beta Polymerase, domain 2"/>
    <property type="match status" value="1"/>
</dbReference>
<dbReference type="GO" id="GO:0017148">
    <property type="term" value="P:negative regulation of translation"/>
    <property type="evidence" value="ECO:0007669"/>
    <property type="project" value="UniProtKB-UniRule"/>
</dbReference>
<dbReference type="GO" id="GO:0090071">
    <property type="term" value="P:negative regulation of ribosome biogenesis"/>
    <property type="evidence" value="ECO:0007669"/>
    <property type="project" value="UniProtKB-UniRule"/>
</dbReference>
<dbReference type="NCBIfam" id="TIGR00090">
    <property type="entry name" value="rsfS_iojap_ybeB"/>
    <property type="match status" value="1"/>
</dbReference>
<dbReference type="SUPFAM" id="SSF81301">
    <property type="entry name" value="Nucleotidyltransferase"/>
    <property type="match status" value="1"/>
</dbReference>
<keyword evidence="4" id="KW-1185">Reference proteome</keyword>
<dbReference type="InterPro" id="IPR004394">
    <property type="entry name" value="Iojap/RsfS/C7orf30"/>
</dbReference>
<dbReference type="InterPro" id="IPR043519">
    <property type="entry name" value="NT_sf"/>
</dbReference>
<keyword evidence="2" id="KW-0810">Translation regulation</keyword>
<gene>
    <name evidence="2" type="primary">rsfS</name>
    <name evidence="3" type="ORF">LA20533_00975</name>
</gene>
<dbReference type="AlphaFoldDB" id="A0A1L6XAH3"/>
<name>A0A1L6XAH3_9LACO</name>
<dbReference type="HAMAP" id="MF_01477">
    <property type="entry name" value="Iojap_RsfS"/>
    <property type="match status" value="1"/>
</dbReference>
<dbReference type="OrthoDB" id="9793681at2"/>
<dbReference type="GO" id="GO:0042256">
    <property type="term" value="P:cytosolic ribosome assembly"/>
    <property type="evidence" value="ECO:0007669"/>
    <property type="project" value="UniProtKB-UniRule"/>
</dbReference>
<comment type="function">
    <text evidence="2">Functions as a ribosomal silencing factor. Interacts with ribosomal protein uL14 (rplN), blocking formation of intersubunit bridge B8. Prevents association of the 30S and 50S ribosomal subunits and the formation of functional ribosomes, thus repressing translation.</text>
</comment>
<evidence type="ECO:0000256" key="2">
    <source>
        <dbReference type="HAMAP-Rule" id="MF_01477"/>
    </source>
</evidence>
<keyword evidence="2" id="KW-0963">Cytoplasm</keyword>
<dbReference type="GO" id="GO:0043023">
    <property type="term" value="F:ribosomal large subunit binding"/>
    <property type="evidence" value="ECO:0007669"/>
    <property type="project" value="TreeGrafter"/>
</dbReference>
<proteinExistence type="inferred from homology"/>